<dbReference type="AlphaFoldDB" id="A0A5B7HD99"/>
<accession>A0A5B7HD99</accession>
<evidence type="ECO:0000313" key="3">
    <source>
        <dbReference type="Proteomes" id="UP000324222"/>
    </source>
</evidence>
<gene>
    <name evidence="2" type="ORF">E2C01_061032</name>
</gene>
<proteinExistence type="predicted"/>
<feature type="region of interest" description="Disordered" evidence="1">
    <location>
        <begin position="29"/>
        <end position="89"/>
    </location>
</feature>
<evidence type="ECO:0000256" key="1">
    <source>
        <dbReference type="SAM" id="MobiDB-lite"/>
    </source>
</evidence>
<organism evidence="2 3">
    <name type="scientific">Portunus trituberculatus</name>
    <name type="common">Swimming crab</name>
    <name type="synonym">Neptunus trituberculatus</name>
    <dbReference type="NCBI Taxonomy" id="210409"/>
    <lineage>
        <taxon>Eukaryota</taxon>
        <taxon>Metazoa</taxon>
        <taxon>Ecdysozoa</taxon>
        <taxon>Arthropoda</taxon>
        <taxon>Crustacea</taxon>
        <taxon>Multicrustacea</taxon>
        <taxon>Malacostraca</taxon>
        <taxon>Eumalacostraca</taxon>
        <taxon>Eucarida</taxon>
        <taxon>Decapoda</taxon>
        <taxon>Pleocyemata</taxon>
        <taxon>Brachyura</taxon>
        <taxon>Eubrachyura</taxon>
        <taxon>Portunoidea</taxon>
        <taxon>Portunidae</taxon>
        <taxon>Portuninae</taxon>
        <taxon>Portunus</taxon>
    </lineage>
</organism>
<feature type="compositionally biased region" description="Polar residues" evidence="1">
    <location>
        <begin position="40"/>
        <end position="59"/>
    </location>
</feature>
<dbReference type="Proteomes" id="UP000324222">
    <property type="component" value="Unassembled WGS sequence"/>
</dbReference>
<keyword evidence="3" id="KW-1185">Reference proteome</keyword>
<comment type="caution">
    <text evidence="2">The sequence shown here is derived from an EMBL/GenBank/DDBJ whole genome shotgun (WGS) entry which is preliminary data.</text>
</comment>
<sequence length="115" mass="12476">MRASTMSRMPMTLPVVATRMVWMSRIEVSPLSGSEENKSQTKNTSCNTSTTLAASSQHPSPHHLCIGEGVDTQAEGEESSSLCPPGSYDDSKDVSLVWVGNSKLDHKLTSKNHEK</sequence>
<protein>
    <submittedName>
        <fullName evidence="2">Uncharacterized protein</fullName>
    </submittedName>
</protein>
<reference evidence="2 3" key="1">
    <citation type="submission" date="2019-05" db="EMBL/GenBank/DDBJ databases">
        <title>Another draft genome of Portunus trituberculatus and its Hox gene families provides insights of decapod evolution.</title>
        <authorList>
            <person name="Jeong J.-H."/>
            <person name="Song I."/>
            <person name="Kim S."/>
            <person name="Choi T."/>
            <person name="Kim D."/>
            <person name="Ryu S."/>
            <person name="Kim W."/>
        </authorList>
    </citation>
    <scope>NUCLEOTIDE SEQUENCE [LARGE SCALE GENOMIC DNA]</scope>
    <source>
        <tissue evidence="2">Muscle</tissue>
    </source>
</reference>
<name>A0A5B7HD99_PORTR</name>
<evidence type="ECO:0000313" key="2">
    <source>
        <dbReference type="EMBL" id="MPC66878.1"/>
    </source>
</evidence>
<dbReference type="EMBL" id="VSRR010025443">
    <property type="protein sequence ID" value="MPC66878.1"/>
    <property type="molecule type" value="Genomic_DNA"/>
</dbReference>